<keyword evidence="2" id="KW-0238">DNA-binding</keyword>
<dbReference type="Pfam" id="PF12833">
    <property type="entry name" value="HTH_18"/>
    <property type="match status" value="1"/>
</dbReference>
<evidence type="ECO:0000256" key="1">
    <source>
        <dbReference type="ARBA" id="ARBA00023015"/>
    </source>
</evidence>
<evidence type="ECO:0000313" key="6">
    <source>
        <dbReference type="Proteomes" id="UP001069802"/>
    </source>
</evidence>
<dbReference type="InterPro" id="IPR009057">
    <property type="entry name" value="Homeodomain-like_sf"/>
</dbReference>
<sequence>MQFKVYSSDHKVSRKNLKRDLQRIVLVVLPGTASLDVSLMIQALKTANAVTGYAAFHWRIATLDGKSIDLEDGFILHPQMKIAEDEALDLALIYGEWGINTGRSVPLSNWLKRLDRQGVYLGAIGGACYELANASLLNGFECAVPWSYHDSFRELFPEVHIKEALFYWDRKRVTCTGRAACLDMVLRVIDHQCGAEVAGQVAEAFNYEVRGAAAVPLRQRNLTLQKMSGKLAEAVRIMEENLEILMSAEEIAEEIGSSKRQLERLFSRHLDCSPKRYYKRLRLKKARALLRQTALPVSEVAVACGFTSFSYFSRAYRGFFGSTPKEDRISRLG</sequence>
<feature type="domain" description="HTH araC/xylS-type" evidence="4">
    <location>
        <begin position="232"/>
        <end position="330"/>
    </location>
</feature>
<gene>
    <name evidence="5" type="ORF">O4H49_18520</name>
</gene>
<dbReference type="PRINTS" id="PR00032">
    <property type="entry name" value="HTHARAC"/>
</dbReference>
<dbReference type="RefSeq" id="WP_269424928.1">
    <property type="nucleotide sequence ID" value="NZ_JAPWGY010000010.1"/>
</dbReference>
<evidence type="ECO:0000256" key="2">
    <source>
        <dbReference type="ARBA" id="ARBA00023125"/>
    </source>
</evidence>
<dbReference type="SMART" id="SM00342">
    <property type="entry name" value="HTH_ARAC"/>
    <property type="match status" value="1"/>
</dbReference>
<dbReference type="PROSITE" id="PS01124">
    <property type="entry name" value="HTH_ARAC_FAMILY_2"/>
    <property type="match status" value="1"/>
</dbReference>
<keyword evidence="6" id="KW-1185">Reference proteome</keyword>
<dbReference type="Gene3D" id="3.40.50.880">
    <property type="match status" value="1"/>
</dbReference>
<dbReference type="InterPro" id="IPR020449">
    <property type="entry name" value="Tscrpt_reg_AraC-type_HTH"/>
</dbReference>
<evidence type="ECO:0000259" key="4">
    <source>
        <dbReference type="PROSITE" id="PS01124"/>
    </source>
</evidence>
<evidence type="ECO:0000256" key="3">
    <source>
        <dbReference type="ARBA" id="ARBA00023163"/>
    </source>
</evidence>
<proteinExistence type="predicted"/>
<keyword evidence="1" id="KW-0805">Transcription regulation</keyword>
<dbReference type="EMBL" id="JAPWGY010000010">
    <property type="protein sequence ID" value="MCZ4282785.1"/>
    <property type="molecule type" value="Genomic_DNA"/>
</dbReference>
<dbReference type="CDD" id="cd03136">
    <property type="entry name" value="GATase1_AraC_ArgR_like"/>
    <property type="match status" value="1"/>
</dbReference>
<dbReference type="SUPFAM" id="SSF52317">
    <property type="entry name" value="Class I glutamine amidotransferase-like"/>
    <property type="match status" value="1"/>
</dbReference>
<dbReference type="SUPFAM" id="SSF46689">
    <property type="entry name" value="Homeodomain-like"/>
    <property type="match status" value="2"/>
</dbReference>
<organism evidence="5 6">
    <name type="scientific">Kiloniella laminariae</name>
    <dbReference type="NCBI Taxonomy" id="454162"/>
    <lineage>
        <taxon>Bacteria</taxon>
        <taxon>Pseudomonadati</taxon>
        <taxon>Pseudomonadota</taxon>
        <taxon>Alphaproteobacteria</taxon>
        <taxon>Rhodospirillales</taxon>
        <taxon>Kiloniellaceae</taxon>
        <taxon>Kiloniella</taxon>
    </lineage>
</organism>
<accession>A0ABT4LNR5</accession>
<protein>
    <submittedName>
        <fullName evidence="5">Helix-turn-helix domain-containing protein</fullName>
    </submittedName>
</protein>
<dbReference type="InterPro" id="IPR050204">
    <property type="entry name" value="AraC_XylS_family_regulators"/>
</dbReference>
<reference evidence="5" key="1">
    <citation type="submission" date="2022-12" db="EMBL/GenBank/DDBJ databases">
        <title>Bacterial isolates from different developmental stages of Nematostella vectensis.</title>
        <authorList>
            <person name="Fraune S."/>
        </authorList>
    </citation>
    <scope>NUCLEOTIDE SEQUENCE</scope>
    <source>
        <strain evidence="5">G21630-S1</strain>
    </source>
</reference>
<dbReference type="Gene3D" id="1.10.10.60">
    <property type="entry name" value="Homeodomain-like"/>
    <property type="match status" value="1"/>
</dbReference>
<comment type="caution">
    <text evidence="5">The sequence shown here is derived from an EMBL/GenBank/DDBJ whole genome shotgun (WGS) entry which is preliminary data.</text>
</comment>
<dbReference type="Proteomes" id="UP001069802">
    <property type="component" value="Unassembled WGS sequence"/>
</dbReference>
<dbReference type="InterPro" id="IPR029062">
    <property type="entry name" value="Class_I_gatase-like"/>
</dbReference>
<dbReference type="PANTHER" id="PTHR46796:SF13">
    <property type="entry name" value="HTH-TYPE TRANSCRIPTIONAL ACTIVATOR RHAS"/>
    <property type="match status" value="1"/>
</dbReference>
<evidence type="ECO:0000313" key="5">
    <source>
        <dbReference type="EMBL" id="MCZ4282785.1"/>
    </source>
</evidence>
<dbReference type="PANTHER" id="PTHR46796">
    <property type="entry name" value="HTH-TYPE TRANSCRIPTIONAL ACTIVATOR RHAS-RELATED"/>
    <property type="match status" value="1"/>
</dbReference>
<name>A0ABT4LNR5_9PROT</name>
<dbReference type="InterPro" id="IPR018060">
    <property type="entry name" value="HTH_AraC"/>
</dbReference>
<keyword evidence="3" id="KW-0804">Transcription</keyword>